<evidence type="ECO:0000256" key="1">
    <source>
        <dbReference type="SAM" id="MobiDB-lite"/>
    </source>
</evidence>
<dbReference type="Gene3D" id="3.10.129.10">
    <property type="entry name" value="Hotdog Thioesterase"/>
    <property type="match status" value="1"/>
</dbReference>
<reference evidence="2 3" key="1">
    <citation type="journal article" date="2009" name="Nature">
        <title>Evolution of pathogenicity and sexual reproduction in eight Candida genomes.</title>
        <authorList>
            <person name="Butler G."/>
            <person name="Rasmussen M.D."/>
            <person name="Lin M.F."/>
            <person name="Santos M.A."/>
            <person name="Sakthikumar S."/>
            <person name="Munro C.A."/>
            <person name="Rheinbay E."/>
            <person name="Grabherr M."/>
            <person name="Forche A."/>
            <person name="Reedy J.L."/>
            <person name="Agrafioti I."/>
            <person name="Arnaud M.B."/>
            <person name="Bates S."/>
            <person name="Brown A.J."/>
            <person name="Brunke S."/>
            <person name="Costanzo M.C."/>
            <person name="Fitzpatrick D.A."/>
            <person name="de Groot P.W."/>
            <person name="Harris D."/>
            <person name="Hoyer L.L."/>
            <person name="Hube B."/>
            <person name="Klis F.M."/>
            <person name="Kodira C."/>
            <person name="Lennard N."/>
            <person name="Logue M.E."/>
            <person name="Martin R."/>
            <person name="Neiman A.M."/>
            <person name="Nikolaou E."/>
            <person name="Quail M.A."/>
            <person name="Quinn J."/>
            <person name="Santos M.C."/>
            <person name="Schmitzberger F.F."/>
            <person name="Sherlock G."/>
            <person name="Shah P."/>
            <person name="Silverstein K.A."/>
            <person name="Skrzypek M.S."/>
            <person name="Soll D."/>
            <person name="Staggs R."/>
            <person name="Stansfield I."/>
            <person name="Stumpf M.P."/>
            <person name="Sudbery P.E."/>
            <person name="Srikantha T."/>
            <person name="Zeng Q."/>
            <person name="Berman J."/>
            <person name="Berriman M."/>
            <person name="Heitman J."/>
            <person name="Gow N.A."/>
            <person name="Lorenz M.C."/>
            <person name="Birren B.W."/>
            <person name="Kellis M."/>
            <person name="Cuomo C.A."/>
        </authorList>
    </citation>
    <scope>NUCLEOTIDE SEQUENCE [LARGE SCALE GENOMIC DNA]</scope>
    <source>
        <strain evidence="3">ATCC 11503 / BCRC 21390 / CBS 2605 / JCM 1781 / NBRC 1676 / NRRL YB-4239</strain>
    </source>
</reference>
<dbReference type="EMBL" id="CH981528">
    <property type="protein sequence ID" value="EDK45864.1"/>
    <property type="molecule type" value="Genomic_DNA"/>
</dbReference>
<feature type="region of interest" description="Disordered" evidence="1">
    <location>
        <begin position="136"/>
        <end position="157"/>
    </location>
</feature>
<gene>
    <name evidence="2" type="ORF">LELG_04043</name>
</gene>
<name>A5E356_LODEL</name>
<evidence type="ECO:0000313" key="2">
    <source>
        <dbReference type="EMBL" id="EDK45864.1"/>
    </source>
</evidence>
<accession>A5E356</accession>
<organism evidence="2 3">
    <name type="scientific">Lodderomyces elongisporus (strain ATCC 11503 / CBS 2605 / JCM 1781 / NBRC 1676 / NRRL YB-4239)</name>
    <name type="common">Yeast</name>
    <name type="synonym">Saccharomyces elongisporus</name>
    <dbReference type="NCBI Taxonomy" id="379508"/>
    <lineage>
        <taxon>Eukaryota</taxon>
        <taxon>Fungi</taxon>
        <taxon>Dikarya</taxon>
        <taxon>Ascomycota</taxon>
        <taxon>Saccharomycotina</taxon>
        <taxon>Pichiomycetes</taxon>
        <taxon>Debaryomycetaceae</taxon>
        <taxon>Candida/Lodderomyces clade</taxon>
        <taxon>Lodderomyces</taxon>
    </lineage>
</organism>
<protein>
    <recommendedName>
        <fullName evidence="4">Thioesterase domain-containing protein</fullName>
    </recommendedName>
</protein>
<dbReference type="InParanoid" id="A5E356"/>
<dbReference type="AlphaFoldDB" id="A5E356"/>
<feature type="compositionally biased region" description="Polar residues" evidence="1">
    <location>
        <begin position="136"/>
        <end position="149"/>
    </location>
</feature>
<dbReference type="InterPro" id="IPR029069">
    <property type="entry name" value="HotDog_dom_sf"/>
</dbReference>
<sequence>MTVKPSISQLRISLRTHTSAYPTSTTRFYATRSGNVSPLAHLPKRPGNSKWINWKTTALFFILGSYLSYNETLFNYYEKYTHIDENDPQNKFLPLKLEHQLKNLAIYQKLSHPKHAHQWFKLLSWENLDRNLLDNQNGNKANSSSTNSGEAGLKTNDGDDEFRASAKIKTQQEYHTPELTNHTLQKPGGILIKPIIFHNIATDEGVAIVHCGYRLCGYPFIVHGGIIATLLNETFKRNASLNQHTKSNLKDDYMVENLTINYKRPTFANQFLIVKTKVKEGGKLDKRTVELESTLENKDGKVLVKSTALLRDTGRATRQSEEAEAKRNKKWWSW</sequence>
<dbReference type="Proteomes" id="UP000001996">
    <property type="component" value="Unassembled WGS sequence"/>
</dbReference>
<dbReference type="HOGENOM" id="CLU_052827_1_0_1"/>
<dbReference type="eggNOG" id="KOG4781">
    <property type="taxonomic scope" value="Eukaryota"/>
</dbReference>
<evidence type="ECO:0000313" key="3">
    <source>
        <dbReference type="Proteomes" id="UP000001996"/>
    </source>
</evidence>
<evidence type="ECO:0008006" key="4">
    <source>
        <dbReference type="Google" id="ProtNLM"/>
    </source>
</evidence>
<dbReference type="GeneID" id="5232015"/>
<dbReference type="OMA" id="YKLQSWE"/>
<dbReference type="VEuPathDB" id="FungiDB:LELG_04043"/>
<dbReference type="OrthoDB" id="506431at2759"/>
<dbReference type="SUPFAM" id="SSF54637">
    <property type="entry name" value="Thioesterase/thiol ester dehydrase-isomerase"/>
    <property type="match status" value="1"/>
</dbReference>
<dbReference type="PANTHER" id="PTHR47260:SF1">
    <property type="entry name" value="UPF0644 PROTEIN PB2B4.06"/>
    <property type="match status" value="1"/>
</dbReference>
<keyword evidence="3" id="KW-1185">Reference proteome</keyword>
<proteinExistence type="predicted"/>
<dbReference type="PANTHER" id="PTHR47260">
    <property type="entry name" value="UPF0644 PROTEIN PB2B4.06"/>
    <property type="match status" value="1"/>
</dbReference>
<dbReference type="KEGG" id="lel:PVL30_004867"/>
<dbReference type="InterPro" id="IPR052061">
    <property type="entry name" value="PTE-AB_protein"/>
</dbReference>